<protein>
    <submittedName>
        <fullName evidence="4">MerR family transcriptional regulator</fullName>
    </submittedName>
</protein>
<comment type="caution">
    <text evidence="4">The sequence shown here is derived from an EMBL/GenBank/DDBJ whole genome shotgun (WGS) entry which is preliminary data.</text>
</comment>
<feature type="compositionally biased region" description="Low complexity" evidence="2">
    <location>
        <begin position="327"/>
        <end position="342"/>
    </location>
</feature>
<feature type="region of interest" description="Disordered" evidence="2">
    <location>
        <begin position="297"/>
        <end position="342"/>
    </location>
</feature>
<name>A0A939PV41_9ACTN</name>
<evidence type="ECO:0000256" key="1">
    <source>
        <dbReference type="ARBA" id="ARBA00023125"/>
    </source>
</evidence>
<dbReference type="PRINTS" id="PR00040">
    <property type="entry name" value="HTHMERR"/>
</dbReference>
<dbReference type="SUPFAM" id="SSF46955">
    <property type="entry name" value="Putative DNA-binding domain"/>
    <property type="match status" value="1"/>
</dbReference>
<gene>
    <name evidence="4" type="ORF">J4573_51430</name>
</gene>
<feature type="compositionally biased region" description="Low complexity" evidence="2">
    <location>
        <begin position="299"/>
        <end position="316"/>
    </location>
</feature>
<reference evidence="4" key="1">
    <citation type="submission" date="2021-03" db="EMBL/GenBank/DDBJ databases">
        <authorList>
            <person name="Kanchanasin P."/>
            <person name="Saeng-In P."/>
            <person name="Phongsopitanun W."/>
            <person name="Yuki M."/>
            <person name="Kudo T."/>
            <person name="Ohkuma M."/>
            <person name="Tanasupawat S."/>
        </authorList>
    </citation>
    <scope>NUCLEOTIDE SEQUENCE</scope>
    <source>
        <strain evidence="4">GKU 128</strain>
    </source>
</reference>
<dbReference type="PANTHER" id="PTHR30204">
    <property type="entry name" value="REDOX-CYCLING DRUG-SENSING TRANSCRIPTIONAL ACTIVATOR SOXR"/>
    <property type="match status" value="1"/>
</dbReference>
<feature type="domain" description="HTH merR-type" evidence="3">
    <location>
        <begin position="61"/>
        <end position="129"/>
    </location>
</feature>
<evidence type="ECO:0000313" key="5">
    <source>
        <dbReference type="Proteomes" id="UP000669179"/>
    </source>
</evidence>
<sequence length="342" mass="36841">MRGHPRSPHSRVPTRRSSRCVPKIIRSETGGGLAQLCLAAVTDQPAWDADDDRTEPPHGREYRISELAQAAGVPVRTLRYYQERKLLPPPRRVGRIGLYSEDHLARLRVIGNLLDRGHTLEGIKELLSAWEQGHDVAAVLGLEKAVIAPWSTETPVDMSLDELAELFPGEVGPSSIDEAVALGYLEVHGDRVTHWSRRQLEATVALVRAGVPLSDVLAASRRLQHSVDELADMFVRLIMTHVVGPLPSRSLANQDLAGLTDTLAQLRPGAQVAVEAGFSRAMERRVRRELDEVFGRLVPPADGAPADGAPADGAPADGPPDDDADNVDATGAAAEEAGSEQG</sequence>
<dbReference type="GO" id="GO:0003700">
    <property type="term" value="F:DNA-binding transcription factor activity"/>
    <property type="evidence" value="ECO:0007669"/>
    <property type="project" value="InterPro"/>
</dbReference>
<organism evidence="4 5">
    <name type="scientific">Actinomadura barringtoniae</name>
    <dbReference type="NCBI Taxonomy" id="1427535"/>
    <lineage>
        <taxon>Bacteria</taxon>
        <taxon>Bacillati</taxon>
        <taxon>Actinomycetota</taxon>
        <taxon>Actinomycetes</taxon>
        <taxon>Streptosporangiales</taxon>
        <taxon>Thermomonosporaceae</taxon>
        <taxon>Actinomadura</taxon>
    </lineage>
</organism>
<dbReference type="GO" id="GO:0003677">
    <property type="term" value="F:DNA binding"/>
    <property type="evidence" value="ECO:0007669"/>
    <property type="project" value="UniProtKB-KW"/>
</dbReference>
<dbReference type="InterPro" id="IPR000551">
    <property type="entry name" value="MerR-type_HTH_dom"/>
</dbReference>
<dbReference type="EMBL" id="JAGEOJ010000038">
    <property type="protein sequence ID" value="MBO2455569.1"/>
    <property type="molecule type" value="Genomic_DNA"/>
</dbReference>
<dbReference type="Gene3D" id="1.10.1660.10">
    <property type="match status" value="1"/>
</dbReference>
<dbReference type="AlphaFoldDB" id="A0A939PV41"/>
<dbReference type="InterPro" id="IPR009061">
    <property type="entry name" value="DNA-bd_dom_put_sf"/>
</dbReference>
<evidence type="ECO:0000259" key="3">
    <source>
        <dbReference type="PROSITE" id="PS50937"/>
    </source>
</evidence>
<keyword evidence="1" id="KW-0238">DNA-binding</keyword>
<dbReference type="InterPro" id="IPR047057">
    <property type="entry name" value="MerR_fam"/>
</dbReference>
<proteinExistence type="predicted"/>
<evidence type="ECO:0000313" key="4">
    <source>
        <dbReference type="EMBL" id="MBO2455569.1"/>
    </source>
</evidence>
<dbReference type="Pfam" id="PF13411">
    <property type="entry name" value="MerR_1"/>
    <property type="match status" value="1"/>
</dbReference>
<dbReference type="PROSITE" id="PS50937">
    <property type="entry name" value="HTH_MERR_2"/>
    <property type="match status" value="1"/>
</dbReference>
<accession>A0A939PV41</accession>
<dbReference type="SMART" id="SM00422">
    <property type="entry name" value="HTH_MERR"/>
    <property type="match status" value="1"/>
</dbReference>
<keyword evidence="5" id="KW-1185">Reference proteome</keyword>
<dbReference type="Proteomes" id="UP000669179">
    <property type="component" value="Unassembled WGS sequence"/>
</dbReference>
<evidence type="ECO:0000256" key="2">
    <source>
        <dbReference type="SAM" id="MobiDB-lite"/>
    </source>
</evidence>
<dbReference type="PANTHER" id="PTHR30204:SF93">
    <property type="entry name" value="HTH MERR-TYPE DOMAIN-CONTAINING PROTEIN"/>
    <property type="match status" value="1"/>
</dbReference>